<evidence type="ECO:0000313" key="3">
    <source>
        <dbReference type="Proteomes" id="UP001215598"/>
    </source>
</evidence>
<protein>
    <submittedName>
        <fullName evidence="2">Uncharacterized protein</fullName>
    </submittedName>
</protein>
<feature type="region of interest" description="Disordered" evidence="1">
    <location>
        <begin position="20"/>
        <end position="61"/>
    </location>
</feature>
<comment type="caution">
    <text evidence="2">The sequence shown here is derived from an EMBL/GenBank/DDBJ whole genome shotgun (WGS) entry which is preliminary data.</text>
</comment>
<reference evidence="2" key="1">
    <citation type="submission" date="2023-03" db="EMBL/GenBank/DDBJ databases">
        <title>Massive genome expansion in bonnet fungi (Mycena s.s.) driven by repeated elements and novel gene families across ecological guilds.</title>
        <authorList>
            <consortium name="Lawrence Berkeley National Laboratory"/>
            <person name="Harder C.B."/>
            <person name="Miyauchi S."/>
            <person name="Viragh M."/>
            <person name="Kuo A."/>
            <person name="Thoen E."/>
            <person name="Andreopoulos B."/>
            <person name="Lu D."/>
            <person name="Skrede I."/>
            <person name="Drula E."/>
            <person name="Henrissat B."/>
            <person name="Morin E."/>
            <person name="Kohler A."/>
            <person name="Barry K."/>
            <person name="LaButti K."/>
            <person name="Morin E."/>
            <person name="Salamov A."/>
            <person name="Lipzen A."/>
            <person name="Mereny Z."/>
            <person name="Hegedus B."/>
            <person name="Baldrian P."/>
            <person name="Stursova M."/>
            <person name="Weitz H."/>
            <person name="Taylor A."/>
            <person name="Grigoriev I.V."/>
            <person name="Nagy L.G."/>
            <person name="Martin F."/>
            <person name="Kauserud H."/>
        </authorList>
    </citation>
    <scope>NUCLEOTIDE SEQUENCE</scope>
    <source>
        <strain evidence="2">CBHHK182m</strain>
    </source>
</reference>
<feature type="compositionally biased region" description="Polar residues" evidence="1">
    <location>
        <begin position="46"/>
        <end position="57"/>
    </location>
</feature>
<keyword evidence="3" id="KW-1185">Reference proteome</keyword>
<gene>
    <name evidence="2" type="ORF">B0H16DRAFT_1265708</name>
</gene>
<feature type="non-terminal residue" evidence="2">
    <location>
        <position position="97"/>
    </location>
</feature>
<evidence type="ECO:0000256" key="1">
    <source>
        <dbReference type="SAM" id="MobiDB-lite"/>
    </source>
</evidence>
<dbReference type="AlphaFoldDB" id="A0AAD7HL64"/>
<dbReference type="Proteomes" id="UP001215598">
    <property type="component" value="Unassembled WGS sequence"/>
</dbReference>
<accession>A0AAD7HL64</accession>
<sequence>SDTVCSNCGRKYHCKHKCFAKGGDREGQGPNRTPGKSKFKGKDRANQTQSNKSTNTDLGDHGYSCHITEEVATCLTTVNSLKPTDWIADSGTSSHIC</sequence>
<organism evidence="2 3">
    <name type="scientific">Mycena metata</name>
    <dbReference type="NCBI Taxonomy" id="1033252"/>
    <lineage>
        <taxon>Eukaryota</taxon>
        <taxon>Fungi</taxon>
        <taxon>Dikarya</taxon>
        <taxon>Basidiomycota</taxon>
        <taxon>Agaricomycotina</taxon>
        <taxon>Agaricomycetes</taxon>
        <taxon>Agaricomycetidae</taxon>
        <taxon>Agaricales</taxon>
        <taxon>Marasmiineae</taxon>
        <taxon>Mycenaceae</taxon>
        <taxon>Mycena</taxon>
    </lineage>
</organism>
<dbReference type="EMBL" id="JARKIB010000215">
    <property type="protein sequence ID" value="KAJ7722985.1"/>
    <property type="molecule type" value="Genomic_DNA"/>
</dbReference>
<proteinExistence type="predicted"/>
<feature type="non-terminal residue" evidence="2">
    <location>
        <position position="1"/>
    </location>
</feature>
<name>A0AAD7HL64_9AGAR</name>
<evidence type="ECO:0000313" key="2">
    <source>
        <dbReference type="EMBL" id="KAJ7722985.1"/>
    </source>
</evidence>